<keyword evidence="5" id="KW-0375">Hydrogen ion transport</keyword>
<keyword evidence="3" id="KW-0813">Transport</keyword>
<evidence type="ECO:0000256" key="7">
    <source>
        <dbReference type="ARBA" id="ARBA00023065"/>
    </source>
</evidence>
<sequence length="76" mass="8114">MGVLVVLISLAVVAGLTIGGYVFMPKGPDILVWRTCLVISSISCWLMWAITYIAQLNPLISPERSFGHMPAGSGGH</sequence>
<keyword evidence="4 9" id="KW-0812">Transmembrane</keyword>
<evidence type="ECO:0000256" key="3">
    <source>
        <dbReference type="ARBA" id="ARBA00022448"/>
    </source>
</evidence>
<feature type="transmembrane region" description="Helical" evidence="9">
    <location>
        <begin position="31"/>
        <end position="54"/>
    </location>
</feature>
<reference evidence="10 11" key="1">
    <citation type="submission" date="2021-02" db="EMBL/GenBank/DDBJ databases">
        <title>Variation within the Batrachochytrium salamandrivorans European outbreak.</title>
        <authorList>
            <person name="Kelly M."/>
            <person name="Pasmans F."/>
            <person name="Shea T.P."/>
            <person name="Munoz J.F."/>
            <person name="Carranza S."/>
            <person name="Cuomo C.A."/>
            <person name="Martel A."/>
        </authorList>
    </citation>
    <scope>NUCLEOTIDE SEQUENCE [LARGE SCALE GENOMIC DNA]</scope>
    <source>
        <strain evidence="10 11">AMFP18/2</strain>
    </source>
</reference>
<keyword evidence="7" id="KW-0406">Ion transport</keyword>
<keyword evidence="11" id="KW-1185">Reference proteome</keyword>
<evidence type="ECO:0000256" key="5">
    <source>
        <dbReference type="ARBA" id="ARBA00022781"/>
    </source>
</evidence>
<proteinExistence type="inferred from homology"/>
<evidence type="ECO:0008006" key="12">
    <source>
        <dbReference type="Google" id="ProtNLM"/>
    </source>
</evidence>
<evidence type="ECO:0000256" key="9">
    <source>
        <dbReference type="SAM" id="Phobius"/>
    </source>
</evidence>
<evidence type="ECO:0000256" key="1">
    <source>
        <dbReference type="ARBA" id="ARBA00004127"/>
    </source>
</evidence>
<evidence type="ECO:0000256" key="6">
    <source>
        <dbReference type="ARBA" id="ARBA00022989"/>
    </source>
</evidence>
<evidence type="ECO:0000256" key="4">
    <source>
        <dbReference type="ARBA" id="ARBA00022692"/>
    </source>
</evidence>
<organism evidence="10 11">
    <name type="scientific">Batrachochytrium salamandrivorans</name>
    <dbReference type="NCBI Taxonomy" id="1357716"/>
    <lineage>
        <taxon>Eukaryota</taxon>
        <taxon>Fungi</taxon>
        <taxon>Fungi incertae sedis</taxon>
        <taxon>Chytridiomycota</taxon>
        <taxon>Chytridiomycota incertae sedis</taxon>
        <taxon>Chytridiomycetes</taxon>
        <taxon>Rhizophydiales</taxon>
        <taxon>Rhizophydiales incertae sedis</taxon>
        <taxon>Batrachochytrium</taxon>
    </lineage>
</organism>
<dbReference type="Proteomes" id="UP001648503">
    <property type="component" value="Unassembled WGS sequence"/>
</dbReference>
<evidence type="ECO:0000313" key="10">
    <source>
        <dbReference type="EMBL" id="KAH6596254.1"/>
    </source>
</evidence>
<dbReference type="Pfam" id="PF05493">
    <property type="entry name" value="ATP_synt_H"/>
    <property type="match status" value="1"/>
</dbReference>
<comment type="caution">
    <text evidence="10">The sequence shown here is derived from an EMBL/GenBank/DDBJ whole genome shotgun (WGS) entry which is preliminary data.</text>
</comment>
<keyword evidence="6 9" id="KW-1133">Transmembrane helix</keyword>
<evidence type="ECO:0000256" key="2">
    <source>
        <dbReference type="ARBA" id="ARBA00008328"/>
    </source>
</evidence>
<dbReference type="PANTHER" id="PTHR12263:SF0">
    <property type="entry name" value="V-TYPE PROTON ATPASE SUBUNIT"/>
    <property type="match status" value="1"/>
</dbReference>
<comment type="subcellular location">
    <subcellularLocation>
        <location evidence="1">Endomembrane system</location>
        <topology evidence="1">Multi-pass membrane protein</topology>
    </subcellularLocation>
</comment>
<name>A0ABQ8FD86_9FUNG</name>
<accession>A0ABQ8FD86</accession>
<evidence type="ECO:0000313" key="11">
    <source>
        <dbReference type="Proteomes" id="UP001648503"/>
    </source>
</evidence>
<comment type="similarity">
    <text evidence="2">Belongs to the V-ATPase e1/e2 subunit family.</text>
</comment>
<protein>
    <recommendedName>
        <fullName evidence="12">V-type proton ATPase subunit e</fullName>
    </recommendedName>
</protein>
<keyword evidence="8 9" id="KW-0472">Membrane</keyword>
<feature type="transmembrane region" description="Helical" evidence="9">
    <location>
        <begin position="6"/>
        <end position="24"/>
    </location>
</feature>
<dbReference type="InterPro" id="IPR008389">
    <property type="entry name" value="ATPase_V0-cplx_e1/e2_su"/>
</dbReference>
<dbReference type="PANTHER" id="PTHR12263">
    <property type="entry name" value="VACUOLAR ATP SYNTHASE SUBUNIT H"/>
    <property type="match status" value="1"/>
</dbReference>
<evidence type="ECO:0000256" key="8">
    <source>
        <dbReference type="ARBA" id="ARBA00023136"/>
    </source>
</evidence>
<dbReference type="EMBL" id="JAFCIX010000242">
    <property type="protein sequence ID" value="KAH6596254.1"/>
    <property type="molecule type" value="Genomic_DNA"/>
</dbReference>
<gene>
    <name evidence="10" type="ORF">BASA50_005297</name>
</gene>